<dbReference type="EMBL" id="CNFT01000195">
    <property type="protein sequence ID" value="CKR32563.1"/>
    <property type="molecule type" value="Genomic_DNA"/>
</dbReference>
<dbReference type="PANTHER" id="PTHR46494">
    <property type="entry name" value="CORA FAMILY METAL ION TRANSPORTER (EUROFUNG)"/>
    <property type="match status" value="1"/>
</dbReference>
<evidence type="ECO:0000256" key="1">
    <source>
        <dbReference type="ARBA" id="ARBA00004651"/>
    </source>
</evidence>
<evidence type="ECO:0000256" key="10">
    <source>
        <dbReference type="ARBA" id="ARBA00034269"/>
    </source>
</evidence>
<dbReference type="InterPro" id="IPR045863">
    <property type="entry name" value="CorA_TM1_TM2"/>
</dbReference>
<sequence>MIAGIYGMNFHFMPELDSRWGYPTVRRGMVLICLFLYHVFRNRNWL</sequence>
<keyword evidence="5" id="KW-0812">Transmembrane</keyword>
<protein>
    <submittedName>
        <fullName evidence="12">Magnesium and cobalt transporter</fullName>
    </submittedName>
</protein>
<dbReference type="Gene3D" id="1.20.58.340">
    <property type="entry name" value="Magnesium transport protein CorA, transmembrane region"/>
    <property type="match status" value="1"/>
</dbReference>
<organism evidence="12 13">
    <name type="scientific">Mycobacterium tuberculosis</name>
    <dbReference type="NCBI Taxonomy" id="1773"/>
    <lineage>
        <taxon>Bacteria</taxon>
        <taxon>Bacillati</taxon>
        <taxon>Actinomycetota</taxon>
        <taxon>Actinomycetes</taxon>
        <taxon>Mycobacteriales</taxon>
        <taxon>Mycobacteriaceae</taxon>
        <taxon>Mycobacterium</taxon>
        <taxon>Mycobacterium tuberculosis complex</taxon>
    </lineage>
</organism>
<dbReference type="GO" id="GO:0005886">
    <property type="term" value="C:plasma membrane"/>
    <property type="evidence" value="ECO:0007669"/>
    <property type="project" value="UniProtKB-SubCell"/>
</dbReference>
<evidence type="ECO:0000313" key="13">
    <source>
        <dbReference type="Proteomes" id="UP000050164"/>
    </source>
</evidence>
<evidence type="ECO:0000256" key="8">
    <source>
        <dbReference type="ARBA" id="ARBA00023065"/>
    </source>
</evidence>
<name>A0A654ZW09_MYCTX</name>
<dbReference type="AlphaFoldDB" id="A0A654ZW09"/>
<evidence type="ECO:0000256" key="11">
    <source>
        <dbReference type="ARBA" id="ARBA00045497"/>
    </source>
</evidence>
<gene>
    <name evidence="12" type="primary">corA_1</name>
    <name evidence="12" type="ORF">ERS027659_01153</name>
</gene>
<dbReference type="FunFam" id="1.20.58.340:FF:000004">
    <property type="entry name" value="Magnesium transport protein CorA"/>
    <property type="match status" value="1"/>
</dbReference>
<dbReference type="PANTHER" id="PTHR46494:SF1">
    <property type="entry name" value="CORA FAMILY METAL ION TRANSPORTER (EUROFUNG)"/>
    <property type="match status" value="1"/>
</dbReference>
<reference evidence="12 13" key="1">
    <citation type="submission" date="2015-03" db="EMBL/GenBank/DDBJ databases">
        <authorList>
            <consortium name="Pathogen Informatics"/>
        </authorList>
    </citation>
    <scope>NUCLEOTIDE SEQUENCE [LARGE SCALE GENOMIC DNA]</scope>
    <source>
        <strain evidence="12 13">Bir 185</strain>
    </source>
</reference>
<comment type="catalytic activity">
    <reaction evidence="10">
        <text>Mg(2+)(in) = Mg(2+)(out)</text>
        <dbReference type="Rhea" id="RHEA:29827"/>
        <dbReference type="ChEBI" id="CHEBI:18420"/>
    </reaction>
</comment>
<comment type="subcellular location">
    <subcellularLocation>
        <location evidence="1">Cell membrane</location>
        <topology evidence="1">Multi-pass membrane protein</topology>
    </subcellularLocation>
</comment>
<dbReference type="SUPFAM" id="SSF144083">
    <property type="entry name" value="Magnesium transport protein CorA, transmembrane region"/>
    <property type="match status" value="1"/>
</dbReference>
<evidence type="ECO:0000256" key="6">
    <source>
        <dbReference type="ARBA" id="ARBA00022842"/>
    </source>
</evidence>
<keyword evidence="7" id="KW-1133">Transmembrane helix</keyword>
<dbReference type="GO" id="GO:0050897">
    <property type="term" value="F:cobalt ion binding"/>
    <property type="evidence" value="ECO:0007669"/>
    <property type="project" value="TreeGrafter"/>
</dbReference>
<comment type="function">
    <text evidence="11">Mediates influx of magnesium ions. Alternates between open and closed states. Activated by low cytoplasmic Mg(2+) levels. Inactive when cytoplasmic Mg(2+) levels are high.</text>
</comment>
<evidence type="ECO:0000256" key="5">
    <source>
        <dbReference type="ARBA" id="ARBA00022692"/>
    </source>
</evidence>
<evidence type="ECO:0000256" key="9">
    <source>
        <dbReference type="ARBA" id="ARBA00023136"/>
    </source>
</evidence>
<evidence type="ECO:0000256" key="7">
    <source>
        <dbReference type="ARBA" id="ARBA00022989"/>
    </source>
</evidence>
<keyword evidence="3" id="KW-0813">Transport</keyword>
<dbReference type="Pfam" id="PF01544">
    <property type="entry name" value="CorA"/>
    <property type="match status" value="1"/>
</dbReference>
<keyword evidence="8" id="KW-0406">Ion transport</keyword>
<keyword evidence="4" id="KW-1003">Cell membrane</keyword>
<keyword evidence="9" id="KW-0472">Membrane</keyword>
<evidence type="ECO:0000313" key="12">
    <source>
        <dbReference type="EMBL" id="CKR32563.1"/>
    </source>
</evidence>
<keyword evidence="6" id="KW-0460">Magnesium</keyword>
<dbReference type="GO" id="GO:0000287">
    <property type="term" value="F:magnesium ion binding"/>
    <property type="evidence" value="ECO:0007669"/>
    <property type="project" value="TreeGrafter"/>
</dbReference>
<evidence type="ECO:0000256" key="3">
    <source>
        <dbReference type="ARBA" id="ARBA00022448"/>
    </source>
</evidence>
<comment type="similarity">
    <text evidence="2">Belongs to the CorA metal ion transporter (MIT) (TC 1.A.35) family.</text>
</comment>
<proteinExistence type="inferred from homology"/>
<evidence type="ECO:0000256" key="4">
    <source>
        <dbReference type="ARBA" id="ARBA00022475"/>
    </source>
</evidence>
<dbReference type="GO" id="GO:0015095">
    <property type="term" value="F:magnesium ion transmembrane transporter activity"/>
    <property type="evidence" value="ECO:0007669"/>
    <property type="project" value="TreeGrafter"/>
</dbReference>
<evidence type="ECO:0000256" key="2">
    <source>
        <dbReference type="ARBA" id="ARBA00009765"/>
    </source>
</evidence>
<dbReference type="InterPro" id="IPR002523">
    <property type="entry name" value="MgTranspt_CorA/ZnTranspt_ZntB"/>
</dbReference>
<dbReference type="Proteomes" id="UP000050164">
    <property type="component" value="Unassembled WGS sequence"/>
</dbReference>
<accession>A0A654ZW09</accession>
<dbReference type="GO" id="GO:0015087">
    <property type="term" value="F:cobalt ion transmembrane transporter activity"/>
    <property type="evidence" value="ECO:0007669"/>
    <property type="project" value="TreeGrafter"/>
</dbReference>